<keyword evidence="1" id="KW-0812">Transmembrane</keyword>
<feature type="transmembrane region" description="Helical" evidence="1">
    <location>
        <begin position="84"/>
        <end position="103"/>
    </location>
</feature>
<dbReference type="Proteomes" id="UP001595886">
    <property type="component" value="Unassembled WGS sequence"/>
</dbReference>
<sequence length="108" mass="11920">MEFELLIPIVLFLCITYCVKLVIDARLRSRMLKEGGSTELMRSMVQNEQQQRRQSSLRSGLILTAVAIGFGTIQAFGWNEINAGVVAVLAAATGLGNLVFYALTRKLD</sequence>
<gene>
    <name evidence="2" type="ORF">ACFO6Q_08060</name>
</gene>
<dbReference type="RefSeq" id="WP_380020115.1">
    <property type="nucleotide sequence ID" value="NZ_JBHSHD010000007.1"/>
</dbReference>
<keyword evidence="1" id="KW-1133">Transmembrane helix</keyword>
<name>A0ABV9QTC1_9GAMM</name>
<keyword evidence="1" id="KW-0472">Membrane</keyword>
<evidence type="ECO:0008006" key="4">
    <source>
        <dbReference type="Google" id="ProtNLM"/>
    </source>
</evidence>
<protein>
    <recommendedName>
        <fullName evidence="4">DUF3784 domain-containing protein</fullName>
    </recommendedName>
</protein>
<organism evidence="2 3">
    <name type="scientific">Dokdonella ginsengisoli</name>
    <dbReference type="NCBI Taxonomy" id="363846"/>
    <lineage>
        <taxon>Bacteria</taxon>
        <taxon>Pseudomonadati</taxon>
        <taxon>Pseudomonadota</taxon>
        <taxon>Gammaproteobacteria</taxon>
        <taxon>Lysobacterales</taxon>
        <taxon>Rhodanobacteraceae</taxon>
        <taxon>Dokdonella</taxon>
    </lineage>
</organism>
<evidence type="ECO:0000256" key="1">
    <source>
        <dbReference type="SAM" id="Phobius"/>
    </source>
</evidence>
<keyword evidence="3" id="KW-1185">Reference proteome</keyword>
<feature type="transmembrane region" description="Helical" evidence="1">
    <location>
        <begin position="6"/>
        <end position="23"/>
    </location>
</feature>
<dbReference type="EMBL" id="JBHSHD010000007">
    <property type="protein sequence ID" value="MFC4820275.1"/>
    <property type="molecule type" value="Genomic_DNA"/>
</dbReference>
<feature type="transmembrane region" description="Helical" evidence="1">
    <location>
        <begin position="60"/>
        <end position="78"/>
    </location>
</feature>
<evidence type="ECO:0000313" key="2">
    <source>
        <dbReference type="EMBL" id="MFC4820275.1"/>
    </source>
</evidence>
<reference evidence="3" key="1">
    <citation type="journal article" date="2019" name="Int. J. Syst. Evol. Microbiol.">
        <title>The Global Catalogue of Microorganisms (GCM) 10K type strain sequencing project: providing services to taxonomists for standard genome sequencing and annotation.</title>
        <authorList>
            <consortium name="The Broad Institute Genomics Platform"/>
            <consortium name="The Broad Institute Genome Sequencing Center for Infectious Disease"/>
            <person name="Wu L."/>
            <person name="Ma J."/>
        </authorList>
    </citation>
    <scope>NUCLEOTIDE SEQUENCE [LARGE SCALE GENOMIC DNA]</scope>
    <source>
        <strain evidence="3">CCUG 30340</strain>
    </source>
</reference>
<comment type="caution">
    <text evidence="2">The sequence shown here is derived from an EMBL/GenBank/DDBJ whole genome shotgun (WGS) entry which is preliminary data.</text>
</comment>
<proteinExistence type="predicted"/>
<evidence type="ECO:0000313" key="3">
    <source>
        <dbReference type="Proteomes" id="UP001595886"/>
    </source>
</evidence>
<accession>A0ABV9QTC1</accession>